<evidence type="ECO:0000256" key="6">
    <source>
        <dbReference type="ARBA" id="ARBA00023004"/>
    </source>
</evidence>
<dbReference type="RefSeq" id="WP_183626277.1">
    <property type="nucleotide sequence ID" value="NZ_JACIDX010000009.1"/>
</dbReference>
<evidence type="ECO:0000256" key="8">
    <source>
        <dbReference type="ARBA" id="ARBA00023077"/>
    </source>
</evidence>
<keyword evidence="17" id="KW-1185">Reference proteome</keyword>
<keyword evidence="4" id="KW-0410">Iron transport</keyword>
<evidence type="ECO:0000256" key="4">
    <source>
        <dbReference type="ARBA" id="ARBA00022496"/>
    </source>
</evidence>
<proteinExistence type="inferred from homology"/>
<accession>A0A7W6G6V9</accession>
<evidence type="ECO:0000256" key="10">
    <source>
        <dbReference type="ARBA" id="ARBA00023237"/>
    </source>
</evidence>
<protein>
    <submittedName>
        <fullName evidence="16">Iron complex outermembrane receptor protein</fullName>
    </submittedName>
</protein>
<keyword evidence="13" id="KW-0732">Signal</keyword>
<feature type="domain" description="TonB-dependent receptor plug" evidence="15">
    <location>
        <begin position="50"/>
        <end position="155"/>
    </location>
</feature>
<dbReference type="GO" id="GO:0009279">
    <property type="term" value="C:cell outer membrane"/>
    <property type="evidence" value="ECO:0007669"/>
    <property type="project" value="UniProtKB-SubCell"/>
</dbReference>
<dbReference type="Pfam" id="PF00593">
    <property type="entry name" value="TonB_dep_Rec_b-barrel"/>
    <property type="match status" value="1"/>
</dbReference>
<keyword evidence="6" id="KW-0408">Iron</keyword>
<evidence type="ECO:0000256" key="13">
    <source>
        <dbReference type="SAM" id="SignalP"/>
    </source>
</evidence>
<dbReference type="Pfam" id="PF07715">
    <property type="entry name" value="Plug"/>
    <property type="match status" value="1"/>
</dbReference>
<dbReference type="GO" id="GO:0006826">
    <property type="term" value="P:iron ion transport"/>
    <property type="evidence" value="ECO:0007669"/>
    <property type="project" value="UniProtKB-KW"/>
</dbReference>
<reference evidence="16 17" key="1">
    <citation type="submission" date="2020-08" db="EMBL/GenBank/DDBJ databases">
        <title>Genomic Encyclopedia of Type Strains, Phase IV (KMG-IV): sequencing the most valuable type-strain genomes for metagenomic binning, comparative biology and taxonomic classification.</title>
        <authorList>
            <person name="Goeker M."/>
        </authorList>
    </citation>
    <scope>NUCLEOTIDE SEQUENCE [LARGE SCALE GENOMIC DNA]</scope>
    <source>
        <strain evidence="16 17">DSM 27057</strain>
    </source>
</reference>
<keyword evidence="8 12" id="KW-0798">TonB box</keyword>
<evidence type="ECO:0000256" key="12">
    <source>
        <dbReference type="RuleBase" id="RU003357"/>
    </source>
</evidence>
<keyword evidence="7" id="KW-0406">Ion transport</keyword>
<comment type="similarity">
    <text evidence="11 12">Belongs to the TonB-dependent receptor family.</text>
</comment>
<dbReference type="SUPFAM" id="SSF56935">
    <property type="entry name" value="Porins"/>
    <property type="match status" value="1"/>
</dbReference>
<dbReference type="Proteomes" id="UP000548867">
    <property type="component" value="Unassembled WGS sequence"/>
</dbReference>
<dbReference type="Gene3D" id="2.40.170.20">
    <property type="entry name" value="TonB-dependent receptor, beta-barrel domain"/>
    <property type="match status" value="1"/>
</dbReference>
<evidence type="ECO:0000256" key="1">
    <source>
        <dbReference type="ARBA" id="ARBA00004571"/>
    </source>
</evidence>
<evidence type="ECO:0000256" key="5">
    <source>
        <dbReference type="ARBA" id="ARBA00022692"/>
    </source>
</evidence>
<dbReference type="PANTHER" id="PTHR32552">
    <property type="entry name" value="FERRICHROME IRON RECEPTOR-RELATED"/>
    <property type="match status" value="1"/>
</dbReference>
<name>A0A7W6G6V9_9SPHN</name>
<keyword evidence="16" id="KW-0675">Receptor</keyword>
<dbReference type="InterPro" id="IPR000531">
    <property type="entry name" value="Beta-barrel_TonB"/>
</dbReference>
<dbReference type="InterPro" id="IPR036942">
    <property type="entry name" value="Beta-barrel_TonB_sf"/>
</dbReference>
<evidence type="ECO:0000313" key="16">
    <source>
        <dbReference type="EMBL" id="MBB3955738.1"/>
    </source>
</evidence>
<sequence>MNSHVLKASGGIGALAFALIAIPAAAQNAASVAPANSDIVVTAMRSESTLQKTPLAVTVYSGKDLLQRDVTNINALQAVDTSLQITNNTGTAFIGVRGTQSTNTTEVGNPSVSVARDGFFTNRPFTLGLSFYDLARVEILKGPQGTLFGRNSTGGLVNIITAKPKLGKAEGYVSATAGNYALVGGEGAINLPIGKTLAIRLAAFGRSRDGYRELTGLNGRGDDDRSASGRAQVYWEPSSAFDLLVSYQHDKQRGVGDVQAIGTLGSTFTGDPKRFAGYEPTSIRTDVDRVTWVANLHNLPFDGTLTYAGGYDNTRYRRVGDTSGVDPTGTFVLTQFGTDQHVRTQNHEVRFATSTANRFYIQMGGFYFREENGPLTSGQIIKSGTYADQYVIRFNYNVVSMSKALFGQASYAVTPTIKATVGGRYSWDSVTRTGSNDLRCDIAGIPSFLYGALGCAGTPPVQNTPANGRQTASKFTYRLGLDWDVTPQNMLYAKFDTGYKPGGFSTDPTNPNNQFGPETVQSFEFGSKNRFFDGRLTFNADVFYQVLDGFQATLPRSLGAGTINAGKTNTYGAEIFARAALTSSTHIDLSTTLLHSRFDKNVAKVDDGSGTLINISDNRLPNAPDVVIAGGIDQDIALGHGKVTLRLDGRYSSQVYFDFVNRADTRAPAVAVGNFTIGYEQGPWRLQAFVKNFTDALVYARINRTSLITAQTWQFQAPRTLGVQGTYRF</sequence>
<feature type="chain" id="PRO_5030657310" evidence="13">
    <location>
        <begin position="27"/>
        <end position="729"/>
    </location>
</feature>
<comment type="subcellular location">
    <subcellularLocation>
        <location evidence="1 11">Cell outer membrane</location>
        <topology evidence="1 11">Multi-pass membrane protein</topology>
    </subcellularLocation>
</comment>
<dbReference type="PANTHER" id="PTHR32552:SF81">
    <property type="entry name" value="TONB-DEPENDENT OUTER MEMBRANE RECEPTOR"/>
    <property type="match status" value="1"/>
</dbReference>
<feature type="domain" description="TonB-dependent receptor-like beta-barrel" evidence="14">
    <location>
        <begin position="247"/>
        <end position="692"/>
    </location>
</feature>
<evidence type="ECO:0000256" key="2">
    <source>
        <dbReference type="ARBA" id="ARBA00022448"/>
    </source>
</evidence>
<dbReference type="EMBL" id="JACIDX010000009">
    <property type="protein sequence ID" value="MBB3955738.1"/>
    <property type="molecule type" value="Genomic_DNA"/>
</dbReference>
<keyword evidence="2 11" id="KW-0813">Transport</keyword>
<evidence type="ECO:0000259" key="15">
    <source>
        <dbReference type="Pfam" id="PF07715"/>
    </source>
</evidence>
<evidence type="ECO:0000256" key="9">
    <source>
        <dbReference type="ARBA" id="ARBA00023136"/>
    </source>
</evidence>
<dbReference type="InterPro" id="IPR012910">
    <property type="entry name" value="Plug_dom"/>
</dbReference>
<keyword evidence="10 11" id="KW-0998">Cell outer membrane</keyword>
<comment type="caution">
    <text evidence="16">The sequence shown here is derived from an EMBL/GenBank/DDBJ whole genome shotgun (WGS) entry which is preliminary data.</text>
</comment>
<gene>
    <name evidence="16" type="ORF">GGR38_002694</name>
</gene>
<feature type="signal peptide" evidence="13">
    <location>
        <begin position="1"/>
        <end position="26"/>
    </location>
</feature>
<dbReference type="AlphaFoldDB" id="A0A7W6G6V9"/>
<dbReference type="InterPro" id="IPR039426">
    <property type="entry name" value="TonB-dep_rcpt-like"/>
</dbReference>
<evidence type="ECO:0000256" key="11">
    <source>
        <dbReference type="PROSITE-ProRule" id="PRU01360"/>
    </source>
</evidence>
<keyword evidence="9 11" id="KW-0472">Membrane</keyword>
<dbReference type="PROSITE" id="PS52016">
    <property type="entry name" value="TONB_DEPENDENT_REC_3"/>
    <property type="match status" value="1"/>
</dbReference>
<evidence type="ECO:0000313" key="17">
    <source>
        <dbReference type="Proteomes" id="UP000548867"/>
    </source>
</evidence>
<evidence type="ECO:0000259" key="14">
    <source>
        <dbReference type="Pfam" id="PF00593"/>
    </source>
</evidence>
<keyword evidence="3 11" id="KW-1134">Transmembrane beta strand</keyword>
<evidence type="ECO:0000256" key="7">
    <source>
        <dbReference type="ARBA" id="ARBA00023065"/>
    </source>
</evidence>
<evidence type="ECO:0000256" key="3">
    <source>
        <dbReference type="ARBA" id="ARBA00022452"/>
    </source>
</evidence>
<keyword evidence="5 11" id="KW-0812">Transmembrane</keyword>
<organism evidence="16 17">
    <name type="scientific">Novosphingobium sediminicola</name>
    <dbReference type="NCBI Taxonomy" id="563162"/>
    <lineage>
        <taxon>Bacteria</taxon>
        <taxon>Pseudomonadati</taxon>
        <taxon>Pseudomonadota</taxon>
        <taxon>Alphaproteobacteria</taxon>
        <taxon>Sphingomonadales</taxon>
        <taxon>Sphingomonadaceae</taxon>
        <taxon>Novosphingobium</taxon>
    </lineage>
</organism>